<evidence type="ECO:0000256" key="1">
    <source>
        <dbReference type="ARBA" id="ARBA00004202"/>
    </source>
</evidence>
<dbReference type="AlphaFoldDB" id="A0A9X2JQB5"/>
<dbReference type="InterPro" id="IPR003593">
    <property type="entry name" value="AAA+_ATPase"/>
</dbReference>
<evidence type="ECO:0000256" key="8">
    <source>
        <dbReference type="ARBA" id="ARBA00023004"/>
    </source>
</evidence>
<evidence type="ECO:0000313" key="13">
    <source>
        <dbReference type="Proteomes" id="UP001139477"/>
    </source>
</evidence>
<dbReference type="SMART" id="SM00382">
    <property type="entry name" value="AAA"/>
    <property type="match status" value="1"/>
</dbReference>
<keyword evidence="3" id="KW-0813">Transport</keyword>
<evidence type="ECO:0000256" key="3">
    <source>
        <dbReference type="ARBA" id="ARBA00022448"/>
    </source>
</evidence>
<keyword evidence="9" id="KW-0406">Ion transport</keyword>
<gene>
    <name evidence="12" type="ORF">NHG85_02400</name>
</gene>
<dbReference type="EMBL" id="JAMYXC010000029">
    <property type="protein sequence ID" value="MCP1167386.1"/>
    <property type="molecule type" value="Genomic_DNA"/>
</dbReference>
<keyword evidence="13" id="KW-1185">Reference proteome</keyword>
<evidence type="ECO:0000256" key="6">
    <source>
        <dbReference type="ARBA" id="ARBA00022741"/>
    </source>
</evidence>
<dbReference type="CDD" id="cd03214">
    <property type="entry name" value="ABC_Iron-Siderophores_B12_Hemin"/>
    <property type="match status" value="1"/>
</dbReference>
<keyword evidence="10" id="KW-0472">Membrane</keyword>
<dbReference type="PANTHER" id="PTHR42771:SF2">
    <property type="entry name" value="IRON(3+)-HYDROXAMATE IMPORT ATP-BINDING PROTEIN FHUC"/>
    <property type="match status" value="1"/>
</dbReference>
<dbReference type="Gene3D" id="3.40.50.300">
    <property type="entry name" value="P-loop containing nucleotide triphosphate hydrolases"/>
    <property type="match status" value="1"/>
</dbReference>
<keyword evidence="4" id="KW-1003">Cell membrane</keyword>
<keyword evidence="7 12" id="KW-0067">ATP-binding</keyword>
<evidence type="ECO:0000256" key="10">
    <source>
        <dbReference type="ARBA" id="ARBA00023136"/>
    </source>
</evidence>
<dbReference type="SUPFAM" id="SSF52540">
    <property type="entry name" value="P-loop containing nucleoside triphosphate hydrolases"/>
    <property type="match status" value="1"/>
</dbReference>
<dbReference type="FunFam" id="3.40.50.300:FF:000134">
    <property type="entry name" value="Iron-enterobactin ABC transporter ATP-binding protein"/>
    <property type="match status" value="1"/>
</dbReference>
<dbReference type="InterPro" id="IPR003439">
    <property type="entry name" value="ABC_transporter-like_ATP-bd"/>
</dbReference>
<comment type="subcellular location">
    <subcellularLocation>
        <location evidence="1">Cell membrane</location>
        <topology evidence="1">Peripheral membrane protein</topology>
    </subcellularLocation>
</comment>
<evidence type="ECO:0000256" key="4">
    <source>
        <dbReference type="ARBA" id="ARBA00022475"/>
    </source>
</evidence>
<dbReference type="GO" id="GO:0005886">
    <property type="term" value="C:plasma membrane"/>
    <property type="evidence" value="ECO:0007669"/>
    <property type="project" value="UniProtKB-SubCell"/>
</dbReference>
<evidence type="ECO:0000256" key="7">
    <source>
        <dbReference type="ARBA" id="ARBA00022840"/>
    </source>
</evidence>
<keyword evidence="5" id="KW-0410">Iron transport</keyword>
<comment type="similarity">
    <text evidence="2">Belongs to the ABC transporter superfamily.</text>
</comment>
<dbReference type="RefSeq" id="WP_253329462.1">
    <property type="nucleotide sequence ID" value="NZ_JAMYXC010000029.1"/>
</dbReference>
<organism evidence="12 13">
    <name type="scientific">Limimaricola litoreus</name>
    <dbReference type="NCBI Taxonomy" id="2955316"/>
    <lineage>
        <taxon>Bacteria</taxon>
        <taxon>Pseudomonadati</taxon>
        <taxon>Pseudomonadota</taxon>
        <taxon>Alphaproteobacteria</taxon>
        <taxon>Rhodobacterales</taxon>
        <taxon>Paracoccaceae</taxon>
        <taxon>Limimaricola</taxon>
    </lineage>
</organism>
<keyword evidence="8" id="KW-0408">Iron</keyword>
<accession>A0A9X2JQB5</accession>
<proteinExistence type="inferred from homology"/>
<reference evidence="12" key="1">
    <citation type="submission" date="2022-06" db="EMBL/GenBank/DDBJ databases">
        <title>Limimaricola sediminis sp. nov., isolated from an intertidal sediment.</title>
        <authorList>
            <person name="Shao X."/>
        </authorList>
    </citation>
    <scope>NUCLEOTIDE SEQUENCE</scope>
    <source>
        <strain evidence="12">ASW11-118</strain>
    </source>
</reference>
<evidence type="ECO:0000256" key="9">
    <source>
        <dbReference type="ARBA" id="ARBA00023065"/>
    </source>
</evidence>
<dbReference type="PANTHER" id="PTHR42771">
    <property type="entry name" value="IRON(3+)-HYDROXAMATE IMPORT ATP-BINDING PROTEIN FHUC"/>
    <property type="match status" value="1"/>
</dbReference>
<feature type="domain" description="ABC transporter" evidence="11">
    <location>
        <begin position="18"/>
        <end position="254"/>
    </location>
</feature>
<dbReference type="InterPro" id="IPR051535">
    <property type="entry name" value="Siderophore_ABC-ATPase"/>
</dbReference>
<keyword evidence="6" id="KW-0547">Nucleotide-binding</keyword>
<protein>
    <submittedName>
        <fullName evidence="12">ABC transporter ATP-binding protein</fullName>
    </submittedName>
</protein>
<dbReference type="PROSITE" id="PS50893">
    <property type="entry name" value="ABC_TRANSPORTER_2"/>
    <property type="match status" value="1"/>
</dbReference>
<name>A0A9X2JQB5_9RHOB</name>
<dbReference type="GO" id="GO:0005524">
    <property type="term" value="F:ATP binding"/>
    <property type="evidence" value="ECO:0007669"/>
    <property type="project" value="UniProtKB-KW"/>
</dbReference>
<evidence type="ECO:0000256" key="2">
    <source>
        <dbReference type="ARBA" id="ARBA00005417"/>
    </source>
</evidence>
<comment type="caution">
    <text evidence="12">The sequence shown here is derived from an EMBL/GenBank/DDBJ whole genome shotgun (WGS) entry which is preliminary data.</text>
</comment>
<dbReference type="GO" id="GO:0016887">
    <property type="term" value="F:ATP hydrolysis activity"/>
    <property type="evidence" value="ECO:0007669"/>
    <property type="project" value="InterPro"/>
</dbReference>
<sequence length="285" mass="30908">MTGYNNSDAPEESAASRLRVAGVAVGYGDAPIVRDVSLDVPDGALTVLVGPNGSGKSTFMKAMARVLPVSAGEIRLDGRPLRSTPTREVAKQLALLPQGPIAPEGLRVRELVAQGRYPHQSLLRQWSREDAEAVDAAMRAADVIQFADRPVSDLSGGQRQRCWIAMVLAQETGILLLDEPTTFLDLKVQVDLMRLLRRIAREDGRTLVVVLHELNVAAAFADHLVMMKDGRILAEGRVERVFTAATLREVFGLEANVLRDPASGRPVCVPIVGPIETVLPWRAAQ</sequence>
<evidence type="ECO:0000259" key="11">
    <source>
        <dbReference type="PROSITE" id="PS50893"/>
    </source>
</evidence>
<evidence type="ECO:0000256" key="5">
    <source>
        <dbReference type="ARBA" id="ARBA00022496"/>
    </source>
</evidence>
<dbReference type="Pfam" id="PF00005">
    <property type="entry name" value="ABC_tran"/>
    <property type="match status" value="1"/>
</dbReference>
<dbReference type="Proteomes" id="UP001139477">
    <property type="component" value="Unassembled WGS sequence"/>
</dbReference>
<dbReference type="GO" id="GO:0006826">
    <property type="term" value="P:iron ion transport"/>
    <property type="evidence" value="ECO:0007669"/>
    <property type="project" value="UniProtKB-KW"/>
</dbReference>
<dbReference type="InterPro" id="IPR027417">
    <property type="entry name" value="P-loop_NTPase"/>
</dbReference>
<evidence type="ECO:0000313" key="12">
    <source>
        <dbReference type="EMBL" id="MCP1167386.1"/>
    </source>
</evidence>